<evidence type="ECO:0000313" key="6">
    <source>
        <dbReference type="EMBL" id="MBG0768563.1"/>
    </source>
</evidence>
<evidence type="ECO:0000313" key="3">
    <source>
        <dbReference type="EMBL" id="MBA2858062.1"/>
    </source>
</evidence>
<dbReference type="Proteomes" id="UP000714405">
    <property type="component" value="Unassembled WGS sequence"/>
</dbReference>
<protein>
    <recommendedName>
        <fullName evidence="14">Lipoprotein</fullName>
    </recommendedName>
</protein>
<accession>A0A2L1C7T6</accession>
<dbReference type="GeneID" id="10982549"/>
<dbReference type="EMBL" id="CP026606">
    <property type="protein sequence ID" value="AVB75438.1"/>
    <property type="molecule type" value="Genomic_DNA"/>
</dbReference>
<dbReference type="AlphaFoldDB" id="A0A2L1C7T6"/>
<dbReference type="Proteomes" id="UP000564425">
    <property type="component" value="Unassembled WGS sequence"/>
</dbReference>
<reference evidence="6" key="4">
    <citation type="submission" date="2020-07" db="EMBL/GenBank/DDBJ databases">
        <title>Severe corrosion of carbon steel in oil field produced water can be linked to methanogenic archaea containing a special type of NiFe hydrogenase.</title>
        <authorList>
            <person name="Lahme S."/>
            <person name="Mand J."/>
            <person name="Longwell J."/>
            <person name="Smith R."/>
            <person name="Enning D."/>
        </authorList>
    </citation>
    <scope>NUCLEOTIDE SEQUENCE</scope>
    <source>
        <strain evidence="6">MIC098Bin5</strain>
    </source>
</reference>
<evidence type="ECO:0008006" key="14">
    <source>
        <dbReference type="Google" id="ProtNLM"/>
    </source>
</evidence>
<dbReference type="EMBL" id="JACDUN010000001">
    <property type="protein sequence ID" value="MBA2858062.1"/>
    <property type="molecule type" value="Genomic_DNA"/>
</dbReference>
<evidence type="ECO:0000313" key="9">
    <source>
        <dbReference type="Proteomes" id="UP000239462"/>
    </source>
</evidence>
<evidence type="ECO:0000313" key="11">
    <source>
        <dbReference type="Proteomes" id="UP000564425"/>
    </source>
</evidence>
<dbReference type="EMBL" id="JACHED010000001">
    <property type="protein sequence ID" value="MBB6496231.1"/>
    <property type="molecule type" value="Genomic_DNA"/>
</dbReference>
<evidence type="ECO:0000313" key="2">
    <source>
        <dbReference type="EMBL" id="MBA2850627.1"/>
    </source>
</evidence>
<dbReference type="EMBL" id="JACDUO010000001">
    <property type="protein sequence ID" value="MBA2863763.1"/>
    <property type="molecule type" value="Genomic_DNA"/>
</dbReference>
<dbReference type="KEGG" id="mmad:MMJJ_00190"/>
<evidence type="ECO:0000313" key="4">
    <source>
        <dbReference type="EMBL" id="MBA2863763.1"/>
    </source>
</evidence>
<evidence type="ECO:0000313" key="12">
    <source>
        <dbReference type="Proteomes" id="UP000567099"/>
    </source>
</evidence>
<evidence type="ECO:0000313" key="13">
    <source>
        <dbReference type="Proteomes" id="UP000590564"/>
    </source>
</evidence>
<evidence type="ECO:0000313" key="10">
    <source>
        <dbReference type="Proteomes" id="UP000558015"/>
    </source>
</evidence>
<reference evidence="1" key="2">
    <citation type="submission" date="2018-02" db="EMBL/GenBank/DDBJ databases">
        <title>Complete genome sequence of the Methanococcus maripaludis type strain JJ (DSM 2067), a model for selenoprotein synthesis in Archaea.</title>
        <authorList>
            <person name="Poehlein A."/>
            <person name="Heym D."/>
            <person name="Quitzke V."/>
            <person name="Fersch J."/>
            <person name="Daniel R."/>
            <person name="Rother M."/>
        </authorList>
    </citation>
    <scope>NUCLEOTIDE SEQUENCE [LARGE SCALE GENOMIC DNA]</scope>
    <source>
        <strain evidence="1">DSM 2067</strain>
    </source>
</reference>
<dbReference type="Proteomes" id="UP000239462">
    <property type="component" value="Chromosome"/>
</dbReference>
<dbReference type="RefSeq" id="WP_013999429.1">
    <property type="nucleotide sequence ID" value="NZ_BAAABJ010000001.1"/>
</dbReference>
<dbReference type="EMBL" id="JACCQJ010000001">
    <property type="protein sequence ID" value="MBG0768563.1"/>
    <property type="molecule type" value="Genomic_DNA"/>
</dbReference>
<evidence type="ECO:0000313" key="7">
    <source>
        <dbReference type="EMBL" id="MBM7409004.1"/>
    </source>
</evidence>
<evidence type="ECO:0000313" key="1">
    <source>
        <dbReference type="EMBL" id="AVB75438.1"/>
    </source>
</evidence>
<dbReference type="PROSITE" id="PS51257">
    <property type="entry name" value="PROKAR_LIPOPROTEIN"/>
    <property type="match status" value="1"/>
</dbReference>
<sequence>MQKIKLFSGILVTVLILMSLCACINSNYSSDDLDQREVVLNAFNSIITNSGGKILQINNSENTWSEINVTVTDGFIGSVALNTNWNTDCYGKCIVESIKNSGMIANNSVVTVNYYLNKNLVSVYSSETGPKVYYNFE</sequence>
<proteinExistence type="predicted"/>
<dbReference type="EMBL" id="JACDUH010000001">
    <property type="protein sequence ID" value="MBA2850627.1"/>
    <property type="molecule type" value="Genomic_DNA"/>
</dbReference>
<reference evidence="10 11" key="3">
    <citation type="submission" date="2020-07" db="EMBL/GenBank/DDBJ databases">
        <title>Genomic Encyclopedia of Type Strains, Phase IV (KMG-V): Genome sequencing to study the core and pangenomes of soil and plant-associated prokaryotes.</title>
        <authorList>
            <person name="Whitman W."/>
        </authorList>
    </citation>
    <scope>NUCLEOTIDE SEQUENCE [LARGE SCALE GENOMIC DNA]</scope>
    <source>
        <strain evidence="2 11">A1</strain>
        <strain evidence="3 10">C12</strain>
        <strain evidence="4 12">C13</strain>
        <strain evidence="5 13">D1</strain>
        <strain evidence="7">RC</strain>
    </source>
</reference>
<evidence type="ECO:0000313" key="5">
    <source>
        <dbReference type="EMBL" id="MBB6496231.1"/>
    </source>
</evidence>
<gene>
    <name evidence="6" type="ORF">H0S71_01475</name>
    <name evidence="7" type="ORF">HNP85_000676</name>
    <name evidence="2" type="ORF">HNP86_000758</name>
    <name evidence="3" type="ORF">HNP93_000763</name>
    <name evidence="4" type="ORF">HNP94_000763</name>
    <name evidence="5" type="ORF">HNP96_000252</name>
    <name evidence="8" type="ORF">J2745_000285</name>
    <name evidence="1" type="ORF">MMJJ_00190</name>
</gene>
<evidence type="ECO:0000313" key="8">
    <source>
        <dbReference type="EMBL" id="MBP2218810.1"/>
    </source>
</evidence>
<reference evidence="9" key="1">
    <citation type="journal article" date="2018" name="Genome Announc.">
        <title>Complete Genome Sequence of the Methanococcus maripaludis Type Strain JJ (DSM 2067), a Model for Selenoprotein Synthesis in Archaea.</title>
        <authorList>
            <person name="Poehlein A."/>
            <person name="Heym D."/>
            <person name="Quitzke V."/>
            <person name="Fersch J."/>
            <person name="Daniel R."/>
            <person name="Rother M."/>
        </authorList>
    </citation>
    <scope>NUCLEOTIDE SEQUENCE [LARGE SCALE GENOMIC DNA]</scope>
    <source>
        <strain evidence="9">DSM 2067</strain>
    </source>
</reference>
<dbReference type="Proteomes" id="UP000742560">
    <property type="component" value="Unassembled WGS sequence"/>
</dbReference>
<dbReference type="EMBL" id="JAFBBC010000001">
    <property type="protein sequence ID" value="MBM7409004.1"/>
    <property type="molecule type" value="Genomic_DNA"/>
</dbReference>
<reference evidence="8" key="5">
    <citation type="submission" date="2021-03" db="EMBL/GenBank/DDBJ databases">
        <title>Genomic Encyclopedia of Type Strains, Phase IV (KMG-IV): sequencing the most valuable type-strain genomes for metagenomic binning, comparative biology and taxonomic classification.</title>
        <authorList>
            <person name="Goeker M."/>
        </authorList>
    </citation>
    <scope>NUCLEOTIDE SEQUENCE</scope>
    <source>
        <strain evidence="8">DSM 2771</strain>
    </source>
</reference>
<dbReference type="Proteomes" id="UP000558015">
    <property type="component" value="Unassembled WGS sequence"/>
</dbReference>
<dbReference type="Proteomes" id="UP000590564">
    <property type="component" value="Unassembled WGS sequence"/>
</dbReference>
<dbReference type="Proteomes" id="UP000722095">
    <property type="component" value="Unassembled WGS sequence"/>
</dbReference>
<organism evidence="1 9">
    <name type="scientific">Methanococcus maripaludis</name>
    <name type="common">Methanococcus deltae</name>
    <dbReference type="NCBI Taxonomy" id="39152"/>
    <lineage>
        <taxon>Archaea</taxon>
        <taxon>Methanobacteriati</taxon>
        <taxon>Methanobacteriota</taxon>
        <taxon>Methanomada group</taxon>
        <taxon>Methanococci</taxon>
        <taxon>Methanococcales</taxon>
        <taxon>Methanococcaceae</taxon>
        <taxon>Methanococcus</taxon>
    </lineage>
</organism>
<dbReference type="Proteomes" id="UP000567099">
    <property type="component" value="Unassembled WGS sequence"/>
</dbReference>
<name>A0A2L1C7T6_METMI</name>
<dbReference type="EMBL" id="JAGINF010000001">
    <property type="protein sequence ID" value="MBP2218810.1"/>
    <property type="molecule type" value="Genomic_DNA"/>
</dbReference>